<dbReference type="HOGENOM" id="CLU_552371_0_0_1"/>
<dbReference type="InterPro" id="IPR036383">
    <property type="entry name" value="TSP1_rpt_sf"/>
</dbReference>
<keyword evidence="4" id="KW-0677">Repeat</keyword>
<dbReference type="Gene3D" id="2.20.100.10">
    <property type="entry name" value="Thrombospondin type-1 (TSP1) repeat"/>
    <property type="match status" value="2"/>
</dbReference>
<evidence type="ECO:0000256" key="4">
    <source>
        <dbReference type="ARBA" id="ARBA00022737"/>
    </source>
</evidence>
<dbReference type="SUPFAM" id="SSF56436">
    <property type="entry name" value="C-type lectin-like"/>
    <property type="match status" value="1"/>
</dbReference>
<evidence type="ECO:0000256" key="5">
    <source>
        <dbReference type="ARBA" id="ARBA00023157"/>
    </source>
</evidence>
<dbReference type="SMART" id="SM00209">
    <property type="entry name" value="TSP1"/>
    <property type="match status" value="2"/>
</dbReference>
<dbReference type="PROSITE" id="PS50092">
    <property type="entry name" value="TSP1"/>
    <property type="match status" value="2"/>
</dbReference>
<dbReference type="InParanoid" id="K1PSI8"/>
<dbReference type="InterPro" id="IPR016186">
    <property type="entry name" value="C-type_lectin-like/link_sf"/>
</dbReference>
<dbReference type="PANTHER" id="PTHR22906">
    <property type="entry name" value="PROPERDIN"/>
    <property type="match status" value="1"/>
</dbReference>
<comment type="subcellular location">
    <subcellularLocation>
        <location evidence="1">Secreted</location>
    </subcellularLocation>
</comment>
<reference evidence="6" key="1">
    <citation type="journal article" date="2012" name="Nature">
        <title>The oyster genome reveals stress adaptation and complexity of shell formation.</title>
        <authorList>
            <person name="Zhang G."/>
            <person name="Fang X."/>
            <person name="Guo X."/>
            <person name="Li L."/>
            <person name="Luo R."/>
            <person name="Xu F."/>
            <person name="Yang P."/>
            <person name="Zhang L."/>
            <person name="Wang X."/>
            <person name="Qi H."/>
            <person name="Xiong Z."/>
            <person name="Que H."/>
            <person name="Xie Y."/>
            <person name="Holland P.W."/>
            <person name="Paps J."/>
            <person name="Zhu Y."/>
            <person name="Wu F."/>
            <person name="Chen Y."/>
            <person name="Wang J."/>
            <person name="Peng C."/>
            <person name="Meng J."/>
            <person name="Yang L."/>
            <person name="Liu J."/>
            <person name="Wen B."/>
            <person name="Zhang N."/>
            <person name="Huang Z."/>
            <person name="Zhu Q."/>
            <person name="Feng Y."/>
            <person name="Mount A."/>
            <person name="Hedgecock D."/>
            <person name="Xu Z."/>
            <person name="Liu Y."/>
            <person name="Domazet-Loso T."/>
            <person name="Du Y."/>
            <person name="Sun X."/>
            <person name="Zhang S."/>
            <person name="Liu B."/>
            <person name="Cheng P."/>
            <person name="Jiang X."/>
            <person name="Li J."/>
            <person name="Fan D."/>
            <person name="Wang W."/>
            <person name="Fu W."/>
            <person name="Wang T."/>
            <person name="Wang B."/>
            <person name="Zhang J."/>
            <person name="Peng Z."/>
            <person name="Li Y."/>
            <person name="Li N."/>
            <person name="Wang J."/>
            <person name="Chen M."/>
            <person name="He Y."/>
            <person name="Tan F."/>
            <person name="Song X."/>
            <person name="Zheng Q."/>
            <person name="Huang R."/>
            <person name="Yang H."/>
            <person name="Du X."/>
            <person name="Chen L."/>
            <person name="Yang M."/>
            <person name="Gaffney P.M."/>
            <person name="Wang S."/>
            <person name="Luo L."/>
            <person name="She Z."/>
            <person name="Ming Y."/>
            <person name="Huang W."/>
            <person name="Zhang S."/>
            <person name="Huang B."/>
            <person name="Zhang Y."/>
            <person name="Qu T."/>
            <person name="Ni P."/>
            <person name="Miao G."/>
            <person name="Wang J."/>
            <person name="Wang Q."/>
            <person name="Steinberg C.E."/>
            <person name="Wang H."/>
            <person name="Li N."/>
            <person name="Qian L."/>
            <person name="Zhang G."/>
            <person name="Li Y."/>
            <person name="Yang H."/>
            <person name="Liu X."/>
            <person name="Wang J."/>
            <person name="Yin Y."/>
            <person name="Wang J."/>
        </authorList>
    </citation>
    <scope>NUCLEOTIDE SEQUENCE [LARGE SCALE GENOMIC DNA]</scope>
    <source>
        <strain evidence="6">05x7-T-G4-1.051#20</strain>
    </source>
</reference>
<dbReference type="FunFam" id="2.20.100.10:FF:000007">
    <property type="entry name" value="Thrombospondin 1"/>
    <property type="match status" value="2"/>
</dbReference>
<proteinExistence type="predicted"/>
<evidence type="ECO:0000256" key="3">
    <source>
        <dbReference type="ARBA" id="ARBA00022729"/>
    </source>
</evidence>
<dbReference type="InterPro" id="IPR052065">
    <property type="entry name" value="Compl_asym_regulator"/>
</dbReference>
<dbReference type="CDD" id="cd00037">
    <property type="entry name" value="CLECT"/>
    <property type="match status" value="1"/>
</dbReference>
<keyword evidence="2" id="KW-0964">Secreted</keyword>
<dbReference type="Pfam" id="PF00024">
    <property type="entry name" value="PAN_1"/>
    <property type="match status" value="1"/>
</dbReference>
<name>K1PSI8_MAGGI</name>
<dbReference type="SMART" id="SM00034">
    <property type="entry name" value="CLECT"/>
    <property type="match status" value="1"/>
</dbReference>
<sequence length="494" mass="54386">MLIVRVSLVTVDLCQNATPRTSANACRSLLVVLTQIVATAVSRATQQPAATDTASAMPTRLMEFGVNGNPGQLAASRVDMVVKHVSALVQTQHLHVGDCPAVGIVLMREIAVKFQLVGVIDGGWSDWVAWSICSVSCGGGTHTRARMCSNPVPSNGGSYCVGDVYQTQTCATAACGVDGGWSDWMAWSICSVSCGGGMQTRARMCSNPSPSNGGSNCVGDVYQTQTCATAACGGLACPTCDHNLVCAFNNTCDSSETCMIRSYLKTRFTVHCSKVTFSEGEWRDKVALNDYLWKMDAASRVVCSFHCLLDKTCESFFYHSSTKLCEGHPSVYLYLSDASNQVSPHTQYYKIACEGGPSYRYDRVINTCYSVKEIRRSWYAAQLHCQSEKAWLLDLSDHQVASHLMNNFNNYHDPFLIYYWFWLGLTDLQSEGNYVWSHSSKALNGSGNWLPGEPDNANMNQHCVYMRHQDGRFQWGDIECTTDFIEFICQSNVV</sequence>
<evidence type="ECO:0000256" key="1">
    <source>
        <dbReference type="ARBA" id="ARBA00004613"/>
    </source>
</evidence>
<dbReference type="InterPro" id="IPR018378">
    <property type="entry name" value="C-type_lectin_CS"/>
</dbReference>
<dbReference type="PANTHER" id="PTHR22906:SF43">
    <property type="entry name" value="PROPERDIN"/>
    <property type="match status" value="1"/>
</dbReference>
<dbReference type="InterPro" id="IPR001304">
    <property type="entry name" value="C-type_lectin-like"/>
</dbReference>
<protein>
    <submittedName>
        <fullName evidence="6">Thrombospondin-1</fullName>
    </submittedName>
</protein>
<evidence type="ECO:0000313" key="6">
    <source>
        <dbReference type="EMBL" id="EKC19395.1"/>
    </source>
</evidence>
<dbReference type="SUPFAM" id="SSF82895">
    <property type="entry name" value="TSP-1 type 1 repeat"/>
    <property type="match status" value="2"/>
</dbReference>
<dbReference type="EMBL" id="JH818581">
    <property type="protein sequence ID" value="EKC19395.1"/>
    <property type="molecule type" value="Genomic_DNA"/>
</dbReference>
<dbReference type="PRINTS" id="PR01705">
    <property type="entry name" value="TSP1REPEAT"/>
</dbReference>
<dbReference type="Pfam" id="PF00090">
    <property type="entry name" value="TSP_1"/>
    <property type="match status" value="2"/>
</dbReference>
<dbReference type="InterPro" id="IPR000884">
    <property type="entry name" value="TSP1_rpt"/>
</dbReference>
<accession>K1PSI8</accession>
<dbReference type="PROSITE" id="PS50041">
    <property type="entry name" value="C_TYPE_LECTIN_2"/>
    <property type="match status" value="1"/>
</dbReference>
<dbReference type="InterPro" id="IPR003609">
    <property type="entry name" value="Pan_app"/>
</dbReference>
<gene>
    <name evidence="6" type="ORF">CGI_10008626</name>
</gene>
<dbReference type="Gene3D" id="3.10.100.10">
    <property type="entry name" value="Mannose-Binding Protein A, subunit A"/>
    <property type="match status" value="1"/>
</dbReference>
<dbReference type="Pfam" id="PF00059">
    <property type="entry name" value="Lectin_C"/>
    <property type="match status" value="1"/>
</dbReference>
<dbReference type="PROSITE" id="PS00615">
    <property type="entry name" value="C_TYPE_LECTIN_1"/>
    <property type="match status" value="1"/>
</dbReference>
<keyword evidence="5" id="KW-1015">Disulfide bond</keyword>
<keyword evidence="3" id="KW-0732">Signal</keyword>
<organism evidence="6">
    <name type="scientific">Magallana gigas</name>
    <name type="common">Pacific oyster</name>
    <name type="synonym">Crassostrea gigas</name>
    <dbReference type="NCBI Taxonomy" id="29159"/>
    <lineage>
        <taxon>Eukaryota</taxon>
        <taxon>Metazoa</taxon>
        <taxon>Spiralia</taxon>
        <taxon>Lophotrochozoa</taxon>
        <taxon>Mollusca</taxon>
        <taxon>Bivalvia</taxon>
        <taxon>Autobranchia</taxon>
        <taxon>Pteriomorphia</taxon>
        <taxon>Ostreida</taxon>
        <taxon>Ostreoidea</taxon>
        <taxon>Ostreidae</taxon>
        <taxon>Magallana</taxon>
    </lineage>
</organism>
<dbReference type="InterPro" id="IPR016187">
    <property type="entry name" value="CTDL_fold"/>
</dbReference>
<evidence type="ECO:0000256" key="2">
    <source>
        <dbReference type="ARBA" id="ARBA00022525"/>
    </source>
</evidence>
<dbReference type="AlphaFoldDB" id="K1PSI8"/>